<dbReference type="SUPFAM" id="SSF56601">
    <property type="entry name" value="beta-lactamase/transpeptidase-like"/>
    <property type="match status" value="1"/>
</dbReference>
<accession>A0A917H0C2</accession>
<keyword evidence="12" id="KW-0961">Cell wall biogenesis/degradation</keyword>
<dbReference type="InterPro" id="IPR001460">
    <property type="entry name" value="PCN-bd_Tpept"/>
</dbReference>
<dbReference type="GO" id="GO:0008658">
    <property type="term" value="F:penicillin binding"/>
    <property type="evidence" value="ECO:0007669"/>
    <property type="project" value="InterPro"/>
</dbReference>
<feature type="domain" description="Penicillin-binding protein dimerisation" evidence="15">
    <location>
        <begin position="59"/>
        <end position="303"/>
    </location>
</feature>
<evidence type="ECO:0000256" key="11">
    <source>
        <dbReference type="ARBA" id="ARBA00023136"/>
    </source>
</evidence>
<dbReference type="InterPro" id="IPR050515">
    <property type="entry name" value="Beta-lactam/transpept"/>
</dbReference>
<keyword evidence="11" id="KW-0472">Membrane</keyword>
<keyword evidence="17" id="KW-1185">Reference proteome</keyword>
<dbReference type="Gene3D" id="1.10.10.1230">
    <property type="entry name" value="Penicillin-binding protein, N-terminal non-catalytic domain, head sub-domain"/>
    <property type="match status" value="1"/>
</dbReference>
<sequence length="704" mass="80048">MVNKKKKKKKAQLPFRLNILFFVVFLLFSVLVLQLGVVQILNGEDFQKEIDRTIKDTTKIPVPRGKMYDRNGNVVVDNKPLYSITYTPAKGVDAEERLEVAAKLSEYISMYNKENKEEVLDTITERNKKEYWYLLHQKEADSRLSAKEAEDMKPGEQYNTILDRITEEEISNFTEKDKEIMLIKKELDKAQTLTPQIVKNENVTPKEYARVAEHLNELKGINATTDWDRVYPFDETFSNFFGTITSQEQGILAEKEDYYLSHGYSANDRVGKSGLEEQYESVLRGRKEQILYTTNKEGEVIDTEVAVEGERGKDLVLTVDMELQKRVDEIVLDVLKTAKGEHPYENRHLNDALVVMMDPQTGEILAVSGKYYDEEDKEYKNAALRTLYASHRPGSAIKGATVLAGLQSGVIKPGQTFVDKPIYIGKNSDGKTSWTGNLGTVNDITALQKSSNVYMFYIAMRMGGDFNYVPYDNLSFDWESQPFQRLRNFYSQFGLGVETGIDFPYEATGYKGVDPQAGNFLDFAIGQYDTFTAMQLAQYVSTIANDGYRVRPHLVKEIRMPTPYENDLGPVYKNINTDVLNRIEMKQGYIERVQEGFRRAFQEPGGTAYSWFGDKDYNPAGKTGTAENSAEGDYTENLTLVGYAPFDEPEIAFSVIVPNTGSSKLGHPNDDIGERILDAYFDLKEERAKSGDKNEIDKEENTEE</sequence>
<comment type="similarity">
    <text evidence="4">Belongs to the transpeptidase family.</text>
</comment>
<dbReference type="InterPro" id="IPR005311">
    <property type="entry name" value="PBP_dimer"/>
</dbReference>
<dbReference type="Proteomes" id="UP000622860">
    <property type="component" value="Unassembled WGS sequence"/>
</dbReference>
<keyword evidence="9" id="KW-0573">Peptidoglycan synthesis</keyword>
<evidence type="ECO:0000259" key="15">
    <source>
        <dbReference type="Pfam" id="PF03717"/>
    </source>
</evidence>
<dbReference type="GO" id="GO:0071555">
    <property type="term" value="P:cell wall organization"/>
    <property type="evidence" value="ECO:0007669"/>
    <property type="project" value="UniProtKB-KW"/>
</dbReference>
<evidence type="ECO:0000256" key="4">
    <source>
        <dbReference type="ARBA" id="ARBA00007171"/>
    </source>
</evidence>
<evidence type="ECO:0000256" key="5">
    <source>
        <dbReference type="ARBA" id="ARBA00012448"/>
    </source>
</evidence>
<reference evidence="16" key="1">
    <citation type="journal article" date="2014" name="Int. J. Syst. Evol. Microbiol.">
        <title>Complete genome sequence of Corynebacterium casei LMG S-19264T (=DSM 44701T), isolated from a smear-ripened cheese.</title>
        <authorList>
            <consortium name="US DOE Joint Genome Institute (JGI-PGF)"/>
            <person name="Walter F."/>
            <person name="Albersmeier A."/>
            <person name="Kalinowski J."/>
            <person name="Ruckert C."/>
        </authorList>
    </citation>
    <scope>NUCLEOTIDE SEQUENCE</scope>
    <source>
        <strain evidence="16">CGMCC 1.12754</strain>
    </source>
</reference>
<keyword evidence="8" id="KW-0133">Cell shape</keyword>
<dbReference type="InterPro" id="IPR012338">
    <property type="entry name" value="Beta-lactam/transpept-like"/>
</dbReference>
<dbReference type="GO" id="GO:0071972">
    <property type="term" value="F:peptidoglycan L,D-transpeptidase activity"/>
    <property type="evidence" value="ECO:0007669"/>
    <property type="project" value="TreeGrafter"/>
</dbReference>
<feature type="domain" description="Penicillin-binding protein transpeptidase" evidence="14">
    <location>
        <begin position="353"/>
        <end position="677"/>
    </location>
</feature>
<gene>
    <name evidence="16" type="primary">yqgF</name>
    <name evidence="16" type="ORF">GCM10011398_03770</name>
</gene>
<dbReference type="GO" id="GO:0009002">
    <property type="term" value="F:serine-type D-Ala-D-Ala carboxypeptidase activity"/>
    <property type="evidence" value="ECO:0007669"/>
    <property type="project" value="UniProtKB-EC"/>
</dbReference>
<evidence type="ECO:0000256" key="9">
    <source>
        <dbReference type="ARBA" id="ARBA00022984"/>
    </source>
</evidence>
<dbReference type="InterPro" id="IPR036138">
    <property type="entry name" value="PBP_dimer_sf"/>
</dbReference>
<evidence type="ECO:0000256" key="12">
    <source>
        <dbReference type="ARBA" id="ARBA00023316"/>
    </source>
</evidence>
<dbReference type="GO" id="GO:0008360">
    <property type="term" value="P:regulation of cell shape"/>
    <property type="evidence" value="ECO:0007669"/>
    <property type="project" value="UniProtKB-KW"/>
</dbReference>
<keyword evidence="6" id="KW-1003">Cell membrane</keyword>
<evidence type="ECO:0000256" key="2">
    <source>
        <dbReference type="ARBA" id="ARBA00004236"/>
    </source>
</evidence>
<organism evidence="16 17">
    <name type="scientific">Virgibacillus oceani</name>
    <dbReference type="NCBI Taxonomy" id="1479511"/>
    <lineage>
        <taxon>Bacteria</taxon>
        <taxon>Bacillati</taxon>
        <taxon>Bacillota</taxon>
        <taxon>Bacilli</taxon>
        <taxon>Bacillales</taxon>
        <taxon>Bacillaceae</taxon>
        <taxon>Virgibacillus</taxon>
    </lineage>
</organism>
<dbReference type="AlphaFoldDB" id="A0A917H0C2"/>
<comment type="subcellular location">
    <subcellularLocation>
        <location evidence="2">Cell membrane</location>
    </subcellularLocation>
    <subcellularLocation>
        <location evidence="1">Membrane</location>
        <topology evidence="1">Single-pass membrane protein</topology>
    </subcellularLocation>
</comment>
<dbReference type="RefSeq" id="WP_188453648.1">
    <property type="nucleotide sequence ID" value="NZ_BMFR01000001.1"/>
</dbReference>
<evidence type="ECO:0000256" key="7">
    <source>
        <dbReference type="ARBA" id="ARBA00022692"/>
    </source>
</evidence>
<protein>
    <recommendedName>
        <fullName evidence="5">serine-type D-Ala-D-Ala carboxypeptidase</fullName>
        <ecNumber evidence="5">3.4.16.4</ecNumber>
    </recommendedName>
</protein>
<comment type="catalytic activity">
    <reaction evidence="13">
        <text>Preferential cleavage: (Ac)2-L-Lys-D-Ala-|-D-Ala. Also transpeptidation of peptidyl-alanyl moieties that are N-acyl substituents of D-alanine.</text>
        <dbReference type="EC" id="3.4.16.4"/>
    </reaction>
</comment>
<dbReference type="EC" id="3.4.16.4" evidence="5"/>
<dbReference type="PANTHER" id="PTHR30627:SF2">
    <property type="entry name" value="PEPTIDOGLYCAN D,D-TRANSPEPTIDASE MRDA"/>
    <property type="match status" value="1"/>
</dbReference>
<evidence type="ECO:0000313" key="17">
    <source>
        <dbReference type="Proteomes" id="UP000622860"/>
    </source>
</evidence>
<proteinExistence type="inferred from homology"/>
<dbReference type="GO" id="GO:0009252">
    <property type="term" value="P:peptidoglycan biosynthetic process"/>
    <property type="evidence" value="ECO:0007669"/>
    <property type="project" value="UniProtKB-KW"/>
</dbReference>
<evidence type="ECO:0000256" key="8">
    <source>
        <dbReference type="ARBA" id="ARBA00022960"/>
    </source>
</evidence>
<evidence type="ECO:0000259" key="14">
    <source>
        <dbReference type="Pfam" id="PF00905"/>
    </source>
</evidence>
<dbReference type="Gene3D" id="3.40.710.10">
    <property type="entry name" value="DD-peptidase/beta-lactamase superfamily"/>
    <property type="match status" value="1"/>
</dbReference>
<dbReference type="Pfam" id="PF03717">
    <property type="entry name" value="PBP_dimer"/>
    <property type="match status" value="1"/>
</dbReference>
<evidence type="ECO:0000256" key="1">
    <source>
        <dbReference type="ARBA" id="ARBA00004167"/>
    </source>
</evidence>
<dbReference type="SUPFAM" id="SSF56519">
    <property type="entry name" value="Penicillin binding protein dimerisation domain"/>
    <property type="match status" value="1"/>
</dbReference>
<reference evidence="16" key="2">
    <citation type="submission" date="2020-09" db="EMBL/GenBank/DDBJ databases">
        <authorList>
            <person name="Sun Q."/>
            <person name="Zhou Y."/>
        </authorList>
    </citation>
    <scope>NUCLEOTIDE SEQUENCE</scope>
    <source>
        <strain evidence="16">CGMCC 1.12754</strain>
    </source>
</reference>
<evidence type="ECO:0000313" key="16">
    <source>
        <dbReference type="EMBL" id="GGG63585.1"/>
    </source>
</evidence>
<dbReference type="Gene3D" id="3.90.1310.10">
    <property type="entry name" value="Penicillin-binding protein 2a (Domain 2)"/>
    <property type="match status" value="1"/>
</dbReference>
<dbReference type="PANTHER" id="PTHR30627">
    <property type="entry name" value="PEPTIDOGLYCAN D,D-TRANSPEPTIDASE"/>
    <property type="match status" value="1"/>
</dbReference>
<comment type="caution">
    <text evidence="16">The sequence shown here is derived from an EMBL/GenBank/DDBJ whole genome shotgun (WGS) entry which is preliminary data.</text>
</comment>
<keyword evidence="10" id="KW-1133">Transmembrane helix</keyword>
<name>A0A917H0C2_9BACI</name>
<dbReference type="EMBL" id="BMFR01000001">
    <property type="protein sequence ID" value="GGG63585.1"/>
    <property type="molecule type" value="Genomic_DNA"/>
</dbReference>
<evidence type="ECO:0000256" key="6">
    <source>
        <dbReference type="ARBA" id="ARBA00022475"/>
    </source>
</evidence>
<dbReference type="Pfam" id="PF00905">
    <property type="entry name" value="Transpeptidase"/>
    <property type="match status" value="1"/>
</dbReference>
<evidence type="ECO:0000256" key="13">
    <source>
        <dbReference type="ARBA" id="ARBA00034000"/>
    </source>
</evidence>
<comment type="pathway">
    <text evidence="3">Cell wall biogenesis; peptidoglycan biosynthesis.</text>
</comment>
<evidence type="ECO:0000256" key="10">
    <source>
        <dbReference type="ARBA" id="ARBA00022989"/>
    </source>
</evidence>
<dbReference type="GO" id="GO:0005886">
    <property type="term" value="C:plasma membrane"/>
    <property type="evidence" value="ECO:0007669"/>
    <property type="project" value="UniProtKB-SubCell"/>
</dbReference>
<evidence type="ECO:0000256" key="3">
    <source>
        <dbReference type="ARBA" id="ARBA00004752"/>
    </source>
</evidence>
<keyword evidence="7" id="KW-0812">Transmembrane</keyword>